<protein>
    <recommendedName>
        <fullName evidence="7">Nuclear pore complex protein</fullName>
    </recommendedName>
</protein>
<evidence type="ECO:0000256" key="3">
    <source>
        <dbReference type="ARBA" id="ARBA00022927"/>
    </source>
</evidence>
<dbReference type="GO" id="GO:0017056">
    <property type="term" value="F:structural constituent of nuclear pore"/>
    <property type="evidence" value="ECO:0007669"/>
    <property type="project" value="UniProtKB-UniRule"/>
</dbReference>
<evidence type="ECO:0000313" key="9">
    <source>
        <dbReference type="Proteomes" id="UP000095038"/>
    </source>
</evidence>
<evidence type="ECO:0000256" key="6">
    <source>
        <dbReference type="ARBA" id="ARBA00023242"/>
    </source>
</evidence>
<comment type="similarity">
    <text evidence="7">Belongs to the nucleoporin Nup84/Nup107 family.</text>
</comment>
<dbReference type="FunCoup" id="A0A1D2VD17">
    <property type="interactions" value="540"/>
</dbReference>
<evidence type="ECO:0000256" key="4">
    <source>
        <dbReference type="ARBA" id="ARBA00023010"/>
    </source>
</evidence>
<evidence type="ECO:0000256" key="7">
    <source>
        <dbReference type="RuleBase" id="RU365072"/>
    </source>
</evidence>
<evidence type="ECO:0000256" key="2">
    <source>
        <dbReference type="ARBA" id="ARBA00022816"/>
    </source>
</evidence>
<dbReference type="RefSeq" id="XP_020045901.1">
    <property type="nucleotide sequence ID" value="XM_020188730.1"/>
</dbReference>
<keyword evidence="9" id="KW-1185">Reference proteome</keyword>
<keyword evidence="6 7" id="KW-0539">Nucleus</keyword>
<dbReference type="Proteomes" id="UP000095038">
    <property type="component" value="Unassembled WGS sequence"/>
</dbReference>
<proteinExistence type="inferred from homology"/>
<dbReference type="PANTHER" id="PTHR13003">
    <property type="entry name" value="NUP107-RELATED"/>
    <property type="match status" value="1"/>
</dbReference>
<reference evidence="9" key="1">
    <citation type="submission" date="2016-05" db="EMBL/GenBank/DDBJ databases">
        <title>Comparative genomics of biotechnologically important yeasts.</title>
        <authorList>
            <consortium name="DOE Joint Genome Institute"/>
            <person name="Riley R."/>
            <person name="Haridas S."/>
            <person name="Wolfe K.H."/>
            <person name="Lopes M.R."/>
            <person name="Hittinger C.T."/>
            <person name="Goker M."/>
            <person name="Salamov A."/>
            <person name="Wisecaver J."/>
            <person name="Long T.M."/>
            <person name="Aerts A.L."/>
            <person name="Barry K."/>
            <person name="Choi C."/>
            <person name="Clum A."/>
            <person name="Coughlan A.Y."/>
            <person name="Deshpande S."/>
            <person name="Douglass A.P."/>
            <person name="Hanson S.J."/>
            <person name="Klenk H.-P."/>
            <person name="Labutti K."/>
            <person name="Lapidus A."/>
            <person name="Lindquist E."/>
            <person name="Lipzen A."/>
            <person name="Meier-Kolthoff J.P."/>
            <person name="Ohm R.A."/>
            <person name="Otillar R.P."/>
            <person name="Pangilinan J."/>
            <person name="Peng Y."/>
            <person name="Rokas A."/>
            <person name="Rosa C.A."/>
            <person name="Scheuner C."/>
            <person name="Sibirny A.A."/>
            <person name="Slot J.C."/>
            <person name="Stielow J.B."/>
            <person name="Sun H."/>
            <person name="Kurtzman C.P."/>
            <person name="Blackwell M."/>
            <person name="Grigoriev I.V."/>
            <person name="Jeffries T.W."/>
        </authorList>
    </citation>
    <scope>NUCLEOTIDE SEQUENCE [LARGE SCALE GENOMIC DNA]</scope>
    <source>
        <strain evidence="9">DSM 1968</strain>
    </source>
</reference>
<dbReference type="Pfam" id="PF04121">
    <property type="entry name" value="Nup84_Nup100"/>
    <property type="match status" value="1"/>
</dbReference>
<comment type="subunit">
    <text evidence="7">Part of the nuclear pore complex (NPC).</text>
</comment>
<keyword evidence="5 7" id="KW-0906">Nuclear pore complex</keyword>
<sequence>MSIQETSLPVDSQVIVAFANEIDHFQVFINNKNSSTNPQSGLDQLNLSSYNNPFTLIKNFKSISSQKALSLIPSLDCELDLIFNQSNLLKSENDPNYKNFENWDLETKFWHLLDVLISFRISEEGSNPTTNNLNSGHSPLLDSNYKNIKEIWLIILWLQSNFPNISASLKPKIQNSKWLNTKLSIQEANIVSFTNTKNKISSTNKLLLYNNKKKNSTLIDNYVSNLDPDSIFIQYPKTIHSLDFQSDEAQFKYIYSMILSKNYPQALEYCKETNNWNLYLILSGYNKQFQHSEDFIQVNALKFWRDAVSQLSIQPNLSIYEKAIYSYLSGTNLQNNLEISNSWENHFLIFSNFLFTKILNESHQNGFNFIQSKIDNKNRYQDKNYEDSNYNTRNIDTIEDILNILSLDKSNAIIKKQSQHSLRTLIGSIISNKINKLIESFISQQSLNAINLVDNSTENKYEDETLIPYPVYENSDIDNANDFEQDNILRILTHLSISLKIIDDNLVSDLNLNSLILLYLNYLFDWKFFNLIPNYINFITINKLKIQAFLFYLSKIFNIENKKKVISISGRFLKIDEFNTIIKETVNRAFSKTSKYYDLSLDINKVSISFDVTLFDRNVCRNVEWLILNDMNIDGVEAIAGLFRRLFLAGRLGSLKEFYRRHDFKKIIKKADSEFVVNKMTSQNRFKQFSLVKLELLEYINFFSKSIEVFDKYKEFLSEHDLVPNEDSRSWHSFEVNSYLNSEIIKPLKRLIDSFLIELTRDRRKEIDDDTLKTLENIRALYIPFLIINLHEILINSRFGGYGKEFLTKALSLAVQVADGNNKLYEHFRKGNKLRQYLKMVAHAAALASKYGEQGLYTVLQ</sequence>
<dbReference type="GO" id="GO:0031080">
    <property type="term" value="C:nuclear pore outer ring"/>
    <property type="evidence" value="ECO:0007669"/>
    <property type="project" value="TreeGrafter"/>
</dbReference>
<keyword evidence="2" id="KW-0509">mRNA transport</keyword>
<dbReference type="OrthoDB" id="3098at2759"/>
<evidence type="ECO:0000256" key="1">
    <source>
        <dbReference type="ARBA" id="ARBA00022448"/>
    </source>
</evidence>
<dbReference type="Gene3D" id="1.20.190.50">
    <property type="match status" value="1"/>
</dbReference>
<keyword evidence="7" id="KW-0472">Membrane</keyword>
<dbReference type="PANTHER" id="PTHR13003:SF2">
    <property type="entry name" value="NUCLEAR PORE COMPLEX PROTEIN NUP107"/>
    <property type="match status" value="1"/>
</dbReference>
<dbReference type="GO" id="GO:0031965">
    <property type="term" value="C:nuclear membrane"/>
    <property type="evidence" value="ECO:0007669"/>
    <property type="project" value="UniProtKB-SubCell"/>
</dbReference>
<dbReference type="AlphaFoldDB" id="A0A1D2VD17"/>
<dbReference type="GO" id="GO:0006606">
    <property type="term" value="P:protein import into nucleus"/>
    <property type="evidence" value="ECO:0007669"/>
    <property type="project" value="TreeGrafter"/>
</dbReference>
<keyword evidence="4 7" id="KW-0811">Translocation</keyword>
<organism evidence="8 9">
    <name type="scientific">Ascoidea rubescens DSM 1968</name>
    <dbReference type="NCBI Taxonomy" id="1344418"/>
    <lineage>
        <taxon>Eukaryota</taxon>
        <taxon>Fungi</taxon>
        <taxon>Dikarya</taxon>
        <taxon>Ascomycota</taxon>
        <taxon>Saccharomycotina</taxon>
        <taxon>Saccharomycetes</taxon>
        <taxon>Ascoideaceae</taxon>
        <taxon>Ascoidea</taxon>
    </lineage>
</organism>
<evidence type="ECO:0000313" key="8">
    <source>
        <dbReference type="EMBL" id="ODV59594.1"/>
    </source>
</evidence>
<keyword evidence="1 7" id="KW-0813">Transport</keyword>
<dbReference type="InParanoid" id="A0A1D2VD17"/>
<evidence type="ECO:0000256" key="5">
    <source>
        <dbReference type="ARBA" id="ARBA00023132"/>
    </source>
</evidence>
<dbReference type="GO" id="GO:0006406">
    <property type="term" value="P:mRNA export from nucleus"/>
    <property type="evidence" value="ECO:0007669"/>
    <property type="project" value="TreeGrafter"/>
</dbReference>
<keyword evidence="3" id="KW-0653">Protein transport</keyword>
<accession>A0A1D2VD17</accession>
<dbReference type="STRING" id="1344418.A0A1D2VD17"/>
<dbReference type="GO" id="GO:0000973">
    <property type="term" value="P:post-transcriptional tethering of RNA polymerase II gene DNA at nuclear periphery"/>
    <property type="evidence" value="ECO:0007669"/>
    <property type="project" value="TreeGrafter"/>
</dbReference>
<comment type="function">
    <text evidence="7">Functions as a component of the nuclear pore complex (NPC).</text>
</comment>
<comment type="subcellular location">
    <subcellularLocation>
        <location evidence="7">Nucleus</location>
        <location evidence="7">Nuclear pore complex</location>
    </subcellularLocation>
    <subcellularLocation>
        <location evidence="7">Nucleus membrane</location>
    </subcellularLocation>
</comment>
<name>A0A1D2VD17_9ASCO</name>
<gene>
    <name evidence="8" type="ORF">ASCRUDRAFT_109737</name>
</gene>
<dbReference type="EMBL" id="KV454485">
    <property type="protein sequence ID" value="ODV59594.1"/>
    <property type="molecule type" value="Genomic_DNA"/>
</dbReference>
<dbReference type="Gene3D" id="1.10.3450.20">
    <property type="match status" value="1"/>
</dbReference>
<dbReference type="GeneID" id="30962366"/>
<dbReference type="InterPro" id="IPR007252">
    <property type="entry name" value="Nup84/Nup107"/>
</dbReference>